<dbReference type="Proteomes" id="UP000507470">
    <property type="component" value="Unassembled WGS sequence"/>
</dbReference>
<dbReference type="OrthoDB" id="6166829at2759"/>
<proteinExistence type="predicted"/>
<feature type="compositionally biased region" description="Low complexity" evidence="2">
    <location>
        <begin position="290"/>
        <end position="303"/>
    </location>
</feature>
<dbReference type="SUPFAM" id="SSF52266">
    <property type="entry name" value="SGNH hydrolase"/>
    <property type="match status" value="1"/>
</dbReference>
<feature type="region of interest" description="Disordered" evidence="2">
    <location>
        <begin position="287"/>
        <end position="310"/>
    </location>
</feature>
<dbReference type="SUPFAM" id="SSF57756">
    <property type="entry name" value="Retrovirus zinc finger-like domains"/>
    <property type="match status" value="1"/>
</dbReference>
<dbReference type="Gene3D" id="3.40.50.1110">
    <property type="entry name" value="SGNH hydrolase"/>
    <property type="match status" value="1"/>
</dbReference>
<dbReference type="InterPro" id="IPR001878">
    <property type="entry name" value="Znf_CCHC"/>
</dbReference>
<dbReference type="GO" id="GO:0003676">
    <property type="term" value="F:nucleic acid binding"/>
    <property type="evidence" value="ECO:0007669"/>
    <property type="project" value="InterPro"/>
</dbReference>
<evidence type="ECO:0000256" key="2">
    <source>
        <dbReference type="SAM" id="MobiDB-lite"/>
    </source>
</evidence>
<organism evidence="4 5">
    <name type="scientific">Mytilus coruscus</name>
    <name type="common">Sea mussel</name>
    <dbReference type="NCBI Taxonomy" id="42192"/>
    <lineage>
        <taxon>Eukaryota</taxon>
        <taxon>Metazoa</taxon>
        <taxon>Spiralia</taxon>
        <taxon>Lophotrochozoa</taxon>
        <taxon>Mollusca</taxon>
        <taxon>Bivalvia</taxon>
        <taxon>Autobranchia</taxon>
        <taxon>Pteriomorphia</taxon>
        <taxon>Mytilida</taxon>
        <taxon>Mytiloidea</taxon>
        <taxon>Mytilidae</taxon>
        <taxon>Mytilinae</taxon>
        <taxon>Mytilus</taxon>
    </lineage>
</organism>
<gene>
    <name evidence="4" type="ORF">MCOR_17420</name>
</gene>
<keyword evidence="1" id="KW-0863">Zinc-finger</keyword>
<evidence type="ECO:0000256" key="1">
    <source>
        <dbReference type="PROSITE-ProRule" id="PRU00047"/>
    </source>
</evidence>
<evidence type="ECO:0000313" key="5">
    <source>
        <dbReference type="Proteomes" id="UP000507470"/>
    </source>
</evidence>
<dbReference type="PROSITE" id="PS50158">
    <property type="entry name" value="ZF_CCHC"/>
    <property type="match status" value="2"/>
</dbReference>
<evidence type="ECO:0000313" key="4">
    <source>
        <dbReference type="EMBL" id="CAC5381568.1"/>
    </source>
</evidence>
<name>A0A6J8BCC3_MYTCO</name>
<dbReference type="SMART" id="SM00343">
    <property type="entry name" value="ZnF_C2HC"/>
    <property type="match status" value="2"/>
</dbReference>
<accession>A0A6J8BCC3</accession>
<dbReference type="InterPro" id="IPR036875">
    <property type="entry name" value="Znf_CCHC_sf"/>
</dbReference>
<keyword evidence="5" id="KW-1185">Reference proteome</keyword>
<dbReference type="EMBL" id="CACVKT020003071">
    <property type="protein sequence ID" value="CAC5381568.1"/>
    <property type="molecule type" value="Genomic_DNA"/>
</dbReference>
<feature type="domain" description="CCHC-type" evidence="3">
    <location>
        <begin position="508"/>
        <end position="523"/>
    </location>
</feature>
<keyword evidence="1" id="KW-0862">Zinc</keyword>
<protein>
    <submittedName>
        <fullName evidence="4">SFRS7</fullName>
    </submittedName>
</protein>
<sequence>MDITTSFFQNISSFIGDFSGFNLEKVNEYTKDFEYYDFRDCTDRSCSYVITLKAPAIFNIFQNILFTSFDQTLFEDRENNGLVFNTFINGQKTVLRIYKQTCTFHVQGKGFKQWIDTYFNNIAKMLIEKVNENTEMLEAASQPKDNKSQELKLESSQTEMKHFKFDISEHSDMVSATSSFNETEVKNIKLNPSATFLLTSTPCAKHSLELMLRSEIDQLKELVSTLMEKANNTPTLIDKQIQCSNEMTDSATQTEIERPNKDTIMMSRHEISVQTEHIIEEALNVKRIESPQQQQKSVPSQSVRTSKGTDKNRIKNKLIIGSSILQRINLRGLDRSIKVSTNRGANFRDIRTKLQNTNIENCSEIIIQAGGNDASQKRDLVSVQEDLKKIVMNIHERSPDTKVFIAEATPRKDCDVAGINKIIKQTCENYDAIQIKTEKEFEVNRRKLFWYDGIHLTDLGTAKLLKIYNSYILILKQKQNTSKSNKCFNCGEGGHSTRNCNFGHKIECYKCGYLGHKLKNCKNN</sequence>
<dbReference type="InterPro" id="IPR036514">
    <property type="entry name" value="SGNH_hydro_sf"/>
</dbReference>
<dbReference type="Pfam" id="PF13472">
    <property type="entry name" value="Lipase_GDSL_2"/>
    <property type="match status" value="1"/>
</dbReference>
<dbReference type="GO" id="GO:0008270">
    <property type="term" value="F:zinc ion binding"/>
    <property type="evidence" value="ECO:0007669"/>
    <property type="project" value="UniProtKB-KW"/>
</dbReference>
<keyword evidence="1" id="KW-0479">Metal-binding</keyword>
<evidence type="ECO:0000259" key="3">
    <source>
        <dbReference type="PROSITE" id="PS50158"/>
    </source>
</evidence>
<reference evidence="4 5" key="1">
    <citation type="submission" date="2020-06" db="EMBL/GenBank/DDBJ databases">
        <authorList>
            <person name="Li R."/>
            <person name="Bekaert M."/>
        </authorList>
    </citation>
    <scope>NUCLEOTIDE SEQUENCE [LARGE SCALE GENOMIC DNA]</scope>
    <source>
        <strain evidence="5">wild</strain>
    </source>
</reference>
<dbReference type="InterPro" id="IPR013830">
    <property type="entry name" value="SGNH_hydro"/>
</dbReference>
<dbReference type="Gene3D" id="4.10.60.10">
    <property type="entry name" value="Zinc finger, CCHC-type"/>
    <property type="match status" value="1"/>
</dbReference>
<feature type="domain" description="CCHC-type" evidence="3">
    <location>
        <begin position="486"/>
        <end position="500"/>
    </location>
</feature>
<dbReference type="AlphaFoldDB" id="A0A6J8BCC3"/>